<evidence type="ECO:0000313" key="13">
    <source>
        <dbReference type="EMBL" id="CDM64891.1"/>
    </source>
</evidence>
<dbReference type="Gene3D" id="3.90.870.10">
    <property type="entry name" value="DHBP synthase"/>
    <property type="match status" value="1"/>
</dbReference>
<keyword evidence="7" id="KW-0548">Nucleotidyltransferase</keyword>
<dbReference type="PANTHER" id="PTHR17490:SF16">
    <property type="entry name" value="THREONYLCARBAMOYL-AMP SYNTHASE"/>
    <property type="match status" value="1"/>
</dbReference>
<comment type="catalytic activity">
    <reaction evidence="11">
        <text>L-threonine + hydrogencarbonate + ATP = L-threonylcarbamoyladenylate + diphosphate + H2O</text>
        <dbReference type="Rhea" id="RHEA:36407"/>
        <dbReference type="ChEBI" id="CHEBI:15377"/>
        <dbReference type="ChEBI" id="CHEBI:17544"/>
        <dbReference type="ChEBI" id="CHEBI:30616"/>
        <dbReference type="ChEBI" id="CHEBI:33019"/>
        <dbReference type="ChEBI" id="CHEBI:57926"/>
        <dbReference type="ChEBI" id="CHEBI:73682"/>
        <dbReference type="EC" id="2.7.7.87"/>
    </reaction>
</comment>
<dbReference type="GO" id="GO:0005524">
    <property type="term" value="F:ATP binding"/>
    <property type="evidence" value="ECO:0007669"/>
    <property type="project" value="UniProtKB-KW"/>
</dbReference>
<dbReference type="InterPro" id="IPR006070">
    <property type="entry name" value="Sua5-like_dom"/>
</dbReference>
<dbReference type="GO" id="GO:0005737">
    <property type="term" value="C:cytoplasm"/>
    <property type="evidence" value="ECO:0007669"/>
    <property type="project" value="UniProtKB-SubCell"/>
</dbReference>
<dbReference type="STRING" id="454194.PYK22_00886"/>
<evidence type="ECO:0000256" key="1">
    <source>
        <dbReference type="ARBA" id="ARBA00004496"/>
    </source>
</evidence>
<keyword evidence="4" id="KW-0963">Cytoplasm</keyword>
<reference evidence="13 14" key="1">
    <citation type="submission" date="2013-12" db="EMBL/GenBank/DDBJ databases">
        <authorList>
            <person name="Stott M."/>
        </authorList>
    </citation>
    <scope>NUCLEOTIDE SEQUENCE [LARGE SCALE GENOMIC DNA]</scope>
    <source>
        <strain evidence="13 14">K22</strain>
    </source>
</reference>
<dbReference type="EMBL" id="CBXV010000003">
    <property type="protein sequence ID" value="CDM64891.1"/>
    <property type="molecule type" value="Genomic_DNA"/>
</dbReference>
<proteinExistence type="inferred from homology"/>
<dbReference type="NCBIfam" id="TIGR00057">
    <property type="entry name" value="L-threonylcarbamoyladenylate synthase"/>
    <property type="match status" value="1"/>
</dbReference>
<dbReference type="Pfam" id="PF01300">
    <property type="entry name" value="Sua5_yciO_yrdC"/>
    <property type="match status" value="1"/>
</dbReference>
<dbReference type="InterPro" id="IPR017945">
    <property type="entry name" value="DHBP_synth_RibB-like_a/b_dom"/>
</dbReference>
<keyword evidence="8" id="KW-0547">Nucleotide-binding</keyword>
<dbReference type="Proteomes" id="UP000031518">
    <property type="component" value="Unassembled WGS sequence"/>
</dbReference>
<dbReference type="PANTHER" id="PTHR17490">
    <property type="entry name" value="SUA5"/>
    <property type="match status" value="1"/>
</dbReference>
<dbReference type="SUPFAM" id="SSF55821">
    <property type="entry name" value="YrdC/RibB"/>
    <property type="match status" value="1"/>
</dbReference>
<dbReference type="RefSeq" id="WP_060635333.1">
    <property type="nucleotide sequence ID" value="NZ_CBXV010000003.1"/>
</dbReference>
<name>A0A0B6WUX9_9BACT</name>
<dbReference type="GO" id="GO:0006450">
    <property type="term" value="P:regulation of translational fidelity"/>
    <property type="evidence" value="ECO:0007669"/>
    <property type="project" value="TreeGrafter"/>
</dbReference>
<comment type="similarity">
    <text evidence="2">Belongs to the SUA5 family.</text>
</comment>
<evidence type="ECO:0000259" key="12">
    <source>
        <dbReference type="PROSITE" id="PS51163"/>
    </source>
</evidence>
<keyword evidence="5" id="KW-0808">Transferase</keyword>
<dbReference type="GO" id="GO:0061710">
    <property type="term" value="F:L-threonylcarbamoyladenylate synthase"/>
    <property type="evidence" value="ECO:0007669"/>
    <property type="project" value="UniProtKB-EC"/>
</dbReference>
<evidence type="ECO:0000256" key="4">
    <source>
        <dbReference type="ARBA" id="ARBA00022490"/>
    </source>
</evidence>
<evidence type="ECO:0000313" key="14">
    <source>
        <dbReference type="Proteomes" id="UP000031518"/>
    </source>
</evidence>
<evidence type="ECO:0000256" key="10">
    <source>
        <dbReference type="ARBA" id="ARBA00029774"/>
    </source>
</evidence>
<accession>A0A0B6WUX9</accession>
<dbReference type="GO" id="GO:0000049">
    <property type="term" value="F:tRNA binding"/>
    <property type="evidence" value="ECO:0007669"/>
    <property type="project" value="TreeGrafter"/>
</dbReference>
<keyword evidence="9" id="KW-0067">ATP-binding</keyword>
<keyword evidence="14" id="KW-1185">Reference proteome</keyword>
<evidence type="ECO:0000256" key="8">
    <source>
        <dbReference type="ARBA" id="ARBA00022741"/>
    </source>
</evidence>
<dbReference type="GO" id="GO:0008033">
    <property type="term" value="P:tRNA processing"/>
    <property type="evidence" value="ECO:0007669"/>
    <property type="project" value="UniProtKB-KW"/>
</dbReference>
<gene>
    <name evidence="13" type="ORF">PYK22_00886</name>
</gene>
<feature type="domain" description="YrdC-like" evidence="12">
    <location>
        <begin position="15"/>
        <end position="201"/>
    </location>
</feature>
<evidence type="ECO:0000256" key="6">
    <source>
        <dbReference type="ARBA" id="ARBA00022694"/>
    </source>
</evidence>
<evidence type="ECO:0000256" key="2">
    <source>
        <dbReference type="ARBA" id="ARBA00007663"/>
    </source>
</evidence>
<reference evidence="13 14" key="2">
    <citation type="submission" date="2015-01" db="EMBL/GenBank/DDBJ databases">
        <title>Complete genome sequence of Pyrinomonas methylaliphatogenes type strain K22T.</title>
        <authorList>
            <person name="Lee K.C.Y."/>
            <person name="Power J.F."/>
            <person name="Dunfield P.F."/>
            <person name="Morgan X.C."/>
            <person name="Huttenhower C."/>
            <person name="Stott M.B."/>
        </authorList>
    </citation>
    <scope>NUCLEOTIDE SEQUENCE [LARGE SCALE GENOMIC DNA]</scope>
    <source>
        <strain evidence="13 14">K22</strain>
    </source>
</reference>
<evidence type="ECO:0000256" key="9">
    <source>
        <dbReference type="ARBA" id="ARBA00022840"/>
    </source>
</evidence>
<protein>
    <recommendedName>
        <fullName evidence="10">L-threonylcarbamoyladenylate synthase</fullName>
        <ecNumber evidence="3">2.7.7.87</ecNumber>
    </recommendedName>
    <alternativeName>
        <fullName evidence="10">L-threonylcarbamoyladenylate synthase</fullName>
    </alternativeName>
</protein>
<evidence type="ECO:0000256" key="7">
    <source>
        <dbReference type="ARBA" id="ARBA00022695"/>
    </source>
</evidence>
<dbReference type="EC" id="2.7.7.87" evidence="3"/>
<dbReference type="AlphaFoldDB" id="A0A0B6WUX9"/>
<keyword evidence="6" id="KW-0819">tRNA processing</keyword>
<evidence type="ECO:0000256" key="3">
    <source>
        <dbReference type="ARBA" id="ARBA00012584"/>
    </source>
</evidence>
<dbReference type="InterPro" id="IPR050156">
    <property type="entry name" value="TC-AMP_synthase_SUA5"/>
</dbReference>
<sequence>MGERDKRTRIIADGEEARREAKRIIEGGGLIAFLTDTFYGLGADPFNRAAIQSIFRLKGRDEGKPILVIASDMEAASRLIAERTPLFDLFSRQFWPGPLTLVVRAAKDVPEELTAGTGTVGVRIPAVEAVRELVHICGGALTATSANPSGAEPALTAEMVFDYFPTGLDLIVDGGPARLDRPSTVLDVSSGEARIIREGAISRRELESLVAGS</sequence>
<comment type="subcellular location">
    <subcellularLocation>
        <location evidence="1">Cytoplasm</location>
    </subcellularLocation>
</comment>
<dbReference type="OrthoDB" id="9814580at2"/>
<dbReference type="GO" id="GO:0003725">
    <property type="term" value="F:double-stranded RNA binding"/>
    <property type="evidence" value="ECO:0007669"/>
    <property type="project" value="InterPro"/>
</dbReference>
<dbReference type="PROSITE" id="PS51163">
    <property type="entry name" value="YRDC"/>
    <property type="match status" value="1"/>
</dbReference>
<evidence type="ECO:0000256" key="11">
    <source>
        <dbReference type="ARBA" id="ARBA00048366"/>
    </source>
</evidence>
<evidence type="ECO:0000256" key="5">
    <source>
        <dbReference type="ARBA" id="ARBA00022679"/>
    </source>
</evidence>
<organism evidence="13 14">
    <name type="scientific">Pyrinomonas methylaliphatogenes</name>
    <dbReference type="NCBI Taxonomy" id="454194"/>
    <lineage>
        <taxon>Bacteria</taxon>
        <taxon>Pseudomonadati</taxon>
        <taxon>Acidobacteriota</taxon>
        <taxon>Blastocatellia</taxon>
        <taxon>Blastocatellales</taxon>
        <taxon>Pyrinomonadaceae</taxon>
        <taxon>Pyrinomonas</taxon>
    </lineage>
</organism>